<reference evidence="1 2" key="1">
    <citation type="submission" date="2018-03" db="EMBL/GenBank/DDBJ databases">
        <authorList>
            <person name="Keele B.F."/>
        </authorList>
    </citation>
    <scope>NUCLEOTIDE SEQUENCE [LARGE SCALE GENOMIC DNA]</scope>
    <source>
        <strain evidence="1 2">YL28-9</strain>
    </source>
</reference>
<organism evidence="1 2">
    <name type="scientific">Pedobacter yulinensis</name>
    <dbReference type="NCBI Taxonomy" id="2126353"/>
    <lineage>
        <taxon>Bacteria</taxon>
        <taxon>Pseudomonadati</taxon>
        <taxon>Bacteroidota</taxon>
        <taxon>Sphingobacteriia</taxon>
        <taxon>Sphingobacteriales</taxon>
        <taxon>Sphingobacteriaceae</taxon>
        <taxon>Pedobacter</taxon>
    </lineage>
</organism>
<comment type="caution">
    <text evidence="1">The sequence shown here is derived from an EMBL/GenBank/DDBJ whole genome shotgun (WGS) entry which is preliminary data.</text>
</comment>
<dbReference type="OrthoDB" id="956377at2"/>
<keyword evidence="2" id="KW-1185">Reference proteome</keyword>
<dbReference type="RefSeq" id="WP_107213454.1">
    <property type="nucleotide sequence ID" value="NZ_KZ686268.1"/>
</dbReference>
<sequence length="845" mass="98829">MPHRDYLSELKNSVEIKSGLPTVDPGSCKAISNHIFELTKKYISETTLKRFFGFAKITHNFSAFTLNTLAQYAGFRNWNAFCKSVSQNDTPSATNYSRWNELRQEAQLITDVTLIHIRNISGIAFNQTELRSFLYHDFEHFLKSRQVFFCLSAQPLQGRSTLLAQLTMQYFRQSHAEHNEHVVLFFNWYTINKWALPGTDLTHWLADRFGPGNPQGYRNYFDRYPHERKGKVILIFDDVEDNIFKNSYLQNIIDFLYLTEDCDWIKVVLSMPVAVWLSMKQEIFRSDYLSRNWFRGSFFDRENLTNIPEFTPAEIVNVLSRQEGKELSPEAVHPLNLSLFSMPFWFQYYRLIKTRPEVPKLNSPVLYFELIESYVETKLFLAQQSTEKNFLINKLSGFMKLSEKGYSVPKEEVLTYISTFTTDYGELLSEGILIEEKYFKTAVPTEIIRFAHPAIYTYFLFNKIIESFRSQPARETFTHILEIYADAKFRAVLLGWLIRFSLKNGRLDTLHNLFDLPFTSSEKQEVFQFMCAQFNYLFHQHRPLIHDERQQRAFASLLHRGELYSKPFKKTVNLLSENLHEGDTDLLVQVMWCSVLVTEMKQAELKRALDRLKKNRSRIRQIFPIDPIELLTYFHYILSGQVPGSRANEAIASFIETDVSSDTSPPSPFQLIAYRMSCVVLLTSGRFREGNLFIQTLNDRHPDLFKRRNDLSVSLLLIFNGFFCLYNLRLNTAKKIVAHFERLTAEPTGVYLSNFSWILLDIFRSEFYRLTGEEDKAFGTLESALERAEKHSYNFFHIAINYLKIRMEKHIPEGETIAHAFAEFISIIETDTFAPDDIFNGNPKD</sequence>
<proteinExistence type="predicted"/>
<dbReference type="AlphaFoldDB" id="A0A2T3HRL6"/>
<gene>
    <name evidence="1" type="ORF">C7T94_02850</name>
</gene>
<name>A0A2T3HRL6_9SPHI</name>
<protein>
    <submittedName>
        <fullName evidence="1">Uncharacterized protein</fullName>
    </submittedName>
</protein>
<evidence type="ECO:0000313" key="1">
    <source>
        <dbReference type="EMBL" id="PST85069.1"/>
    </source>
</evidence>
<evidence type="ECO:0000313" key="2">
    <source>
        <dbReference type="Proteomes" id="UP000240912"/>
    </source>
</evidence>
<dbReference type="EMBL" id="PYLS01000001">
    <property type="protein sequence ID" value="PST85069.1"/>
    <property type="molecule type" value="Genomic_DNA"/>
</dbReference>
<accession>A0A2T3HRL6</accession>
<dbReference type="Proteomes" id="UP000240912">
    <property type="component" value="Unassembled WGS sequence"/>
</dbReference>